<sequence length="39" mass="4507">MHYRKKCPNFFLVIGIFVVGRTSASGHNCWHVQKNRCGD</sequence>
<accession>A0A649Z4P2</accession>
<dbReference type="AlphaFoldDB" id="A0A649Z4P2"/>
<geneLocation type="plasmid" evidence="1">
    <name>p16EC-IncN</name>
</geneLocation>
<protein>
    <submittedName>
        <fullName evidence="1">Uncharacterized protein</fullName>
    </submittedName>
</protein>
<reference evidence="1" key="1">
    <citation type="submission" date="2019-06" db="EMBL/GenBank/DDBJ databases">
        <authorList>
            <person name="Song H."/>
            <person name="Liu D."/>
            <person name="Wang Y."/>
            <person name="Wu C."/>
        </authorList>
    </citation>
    <scope>NUCLEOTIDE SEQUENCE</scope>
    <source>
        <plasmid evidence="1">p16EC-IncN</plasmid>
    </source>
</reference>
<dbReference type="EMBL" id="MN086778">
    <property type="protein sequence ID" value="QGM50083.1"/>
    <property type="molecule type" value="Genomic_DNA"/>
</dbReference>
<keyword evidence="1" id="KW-0614">Plasmid</keyword>
<evidence type="ECO:0000313" key="1">
    <source>
        <dbReference type="EMBL" id="QGM50083.1"/>
    </source>
</evidence>
<proteinExistence type="predicted"/>
<name>A0A649Z4P2_ECOLX</name>
<organism evidence="1">
    <name type="scientific">Escherichia coli</name>
    <dbReference type="NCBI Taxonomy" id="562"/>
    <lineage>
        <taxon>Bacteria</taxon>
        <taxon>Pseudomonadati</taxon>
        <taxon>Pseudomonadota</taxon>
        <taxon>Gammaproteobacteria</taxon>
        <taxon>Enterobacterales</taxon>
        <taxon>Enterobacteriaceae</taxon>
        <taxon>Escherichia</taxon>
    </lineage>
</organism>